<evidence type="ECO:0000256" key="3">
    <source>
        <dbReference type="ARBA" id="ARBA00023163"/>
    </source>
</evidence>
<evidence type="ECO:0000256" key="1">
    <source>
        <dbReference type="ARBA" id="ARBA00023015"/>
    </source>
</evidence>
<dbReference type="GO" id="GO:0003700">
    <property type="term" value="F:DNA-binding transcription factor activity"/>
    <property type="evidence" value="ECO:0007669"/>
    <property type="project" value="InterPro"/>
</dbReference>
<dbReference type="RefSeq" id="WP_175192137.1">
    <property type="nucleotide sequence ID" value="NZ_CADIJO010000008.1"/>
</dbReference>
<organism evidence="5 6">
    <name type="scientific">Achromobacter deleyi</name>
    <dbReference type="NCBI Taxonomy" id="1353891"/>
    <lineage>
        <taxon>Bacteria</taxon>
        <taxon>Pseudomonadati</taxon>
        <taxon>Pseudomonadota</taxon>
        <taxon>Betaproteobacteria</taxon>
        <taxon>Burkholderiales</taxon>
        <taxon>Alcaligenaceae</taxon>
        <taxon>Achromobacter</taxon>
    </lineage>
</organism>
<gene>
    <name evidence="5" type="primary">rclR_2</name>
    <name evidence="5" type="ORF">LMG3458_02779</name>
</gene>
<evidence type="ECO:0000259" key="4">
    <source>
        <dbReference type="PROSITE" id="PS01124"/>
    </source>
</evidence>
<dbReference type="Pfam" id="PF12833">
    <property type="entry name" value="HTH_18"/>
    <property type="match status" value="1"/>
</dbReference>
<dbReference type="PROSITE" id="PS00041">
    <property type="entry name" value="HTH_ARAC_FAMILY_1"/>
    <property type="match status" value="2"/>
</dbReference>
<evidence type="ECO:0000256" key="2">
    <source>
        <dbReference type="ARBA" id="ARBA00023125"/>
    </source>
</evidence>
<dbReference type="Gene3D" id="1.10.10.60">
    <property type="entry name" value="Homeodomain-like"/>
    <property type="match status" value="2"/>
</dbReference>
<name>A0A6S6ZYS1_9BURK</name>
<reference evidence="5 6" key="1">
    <citation type="submission" date="2020-04" db="EMBL/GenBank/DDBJ databases">
        <authorList>
            <person name="De Canck E."/>
        </authorList>
    </citation>
    <scope>NUCLEOTIDE SEQUENCE [LARGE SCALE GENOMIC DNA]</scope>
    <source>
        <strain evidence="5 6">LMG 3458</strain>
    </source>
</reference>
<dbReference type="InterPro" id="IPR020449">
    <property type="entry name" value="Tscrpt_reg_AraC-type_HTH"/>
</dbReference>
<sequence length="315" mass="33432">MDALSQLLALAQGEIRLDTRCALSGSFILPHEPLPPGQAVFHLVLDGRCRVQSLPGTFLDLSPGSFVLLPQGQAHTLSGMNAGAGQAASRVTQEQSVDALLPVTRTADADGDGEVDLLCGRLLYSQSGSTLLMQQLPPVLQVCLHQTPGIDALRTLTQLLRHEVSARQPGAWAIANALAQALLAYAMRAYGEGESSDAPQPSWLALIADERLCASLQAMLADPQGPWTLDTLGAAAAMSRATYARRFKDASGMTPGAALLAVRMMHASKLMLQTRRTLADIAEAVGYQSEAAFGKAFRHALGSTPGQWRKSRANV</sequence>
<feature type="domain" description="HTH araC/xylS-type" evidence="4">
    <location>
        <begin position="210"/>
        <end position="311"/>
    </location>
</feature>
<dbReference type="PANTHER" id="PTHR46796">
    <property type="entry name" value="HTH-TYPE TRANSCRIPTIONAL ACTIVATOR RHAS-RELATED"/>
    <property type="match status" value="1"/>
</dbReference>
<keyword evidence="3" id="KW-0804">Transcription</keyword>
<dbReference type="InterPro" id="IPR018060">
    <property type="entry name" value="HTH_AraC"/>
</dbReference>
<evidence type="ECO:0000313" key="5">
    <source>
        <dbReference type="EMBL" id="CAB3703336.1"/>
    </source>
</evidence>
<dbReference type="EMBL" id="CADIJO010000008">
    <property type="protein sequence ID" value="CAB3703336.1"/>
    <property type="molecule type" value="Genomic_DNA"/>
</dbReference>
<keyword evidence="1" id="KW-0805">Transcription regulation</keyword>
<dbReference type="InterPro" id="IPR050204">
    <property type="entry name" value="AraC_XylS_family_regulators"/>
</dbReference>
<dbReference type="InterPro" id="IPR032783">
    <property type="entry name" value="AraC_lig"/>
</dbReference>
<dbReference type="Pfam" id="PF12852">
    <property type="entry name" value="Cupin_6"/>
    <property type="match status" value="1"/>
</dbReference>
<dbReference type="AlphaFoldDB" id="A0A6S6ZYS1"/>
<dbReference type="InterPro" id="IPR018062">
    <property type="entry name" value="HTH_AraC-typ_CS"/>
</dbReference>
<dbReference type="InterPro" id="IPR009057">
    <property type="entry name" value="Homeodomain-like_sf"/>
</dbReference>
<evidence type="ECO:0000313" key="6">
    <source>
        <dbReference type="Proteomes" id="UP000494111"/>
    </source>
</evidence>
<dbReference type="SUPFAM" id="SSF46689">
    <property type="entry name" value="Homeodomain-like"/>
    <property type="match status" value="2"/>
</dbReference>
<proteinExistence type="predicted"/>
<protein>
    <submittedName>
        <fullName evidence="5">RCS-specific HTH-type transcriptional activator RclR</fullName>
    </submittedName>
</protein>
<dbReference type="GO" id="GO:0043565">
    <property type="term" value="F:sequence-specific DNA binding"/>
    <property type="evidence" value="ECO:0007669"/>
    <property type="project" value="InterPro"/>
</dbReference>
<dbReference type="PRINTS" id="PR00032">
    <property type="entry name" value="HTHARAC"/>
</dbReference>
<dbReference type="PANTHER" id="PTHR46796:SF7">
    <property type="entry name" value="ARAC FAMILY TRANSCRIPTIONAL REGULATOR"/>
    <property type="match status" value="1"/>
</dbReference>
<dbReference type="PROSITE" id="PS01124">
    <property type="entry name" value="HTH_ARAC_FAMILY_2"/>
    <property type="match status" value="1"/>
</dbReference>
<accession>A0A6S6ZYS1</accession>
<keyword evidence="2" id="KW-0238">DNA-binding</keyword>
<dbReference type="Proteomes" id="UP000494111">
    <property type="component" value="Unassembled WGS sequence"/>
</dbReference>
<dbReference type="SMART" id="SM00342">
    <property type="entry name" value="HTH_ARAC"/>
    <property type="match status" value="1"/>
</dbReference>